<keyword evidence="3" id="KW-1185">Reference proteome</keyword>
<accession>D8M537</accession>
<evidence type="ECO:0000313" key="3">
    <source>
        <dbReference type="Proteomes" id="UP000008312"/>
    </source>
</evidence>
<dbReference type="FunCoup" id="D8M537">
    <property type="interactions" value="2"/>
</dbReference>
<dbReference type="Proteomes" id="UP000008312">
    <property type="component" value="Unassembled WGS sequence"/>
</dbReference>
<dbReference type="GO" id="GO:1990904">
    <property type="term" value="C:ribonucleoprotein complex"/>
    <property type="evidence" value="ECO:0007669"/>
    <property type="project" value="TreeGrafter"/>
</dbReference>
<dbReference type="OrthoDB" id="2195113at2759"/>
<protein>
    <submittedName>
        <fullName evidence="2">Uncharacterized protein</fullName>
    </submittedName>
</protein>
<dbReference type="EMBL" id="FN668656">
    <property type="protein sequence ID" value="CBK23188.2"/>
    <property type="molecule type" value="Genomic_DNA"/>
</dbReference>
<organism evidence="2">
    <name type="scientific">Blastocystis hominis</name>
    <dbReference type="NCBI Taxonomy" id="12968"/>
    <lineage>
        <taxon>Eukaryota</taxon>
        <taxon>Sar</taxon>
        <taxon>Stramenopiles</taxon>
        <taxon>Bigyra</taxon>
        <taxon>Opalozoa</taxon>
        <taxon>Opalinata</taxon>
        <taxon>Blastocystidae</taxon>
        <taxon>Blastocystis</taxon>
    </lineage>
</organism>
<feature type="region of interest" description="Disordered" evidence="1">
    <location>
        <begin position="169"/>
        <end position="192"/>
    </location>
</feature>
<dbReference type="PANTHER" id="PTHR31027">
    <property type="entry name" value="NUCLEAR SEGREGATION PROTEIN BFR1"/>
    <property type="match status" value="1"/>
</dbReference>
<name>D8M537_BLAHO</name>
<dbReference type="PANTHER" id="PTHR31027:SF2">
    <property type="entry name" value="LEBERCILIN DOMAIN-CONTAINING PROTEIN"/>
    <property type="match status" value="1"/>
</dbReference>
<dbReference type="GO" id="GO:0042175">
    <property type="term" value="C:nuclear outer membrane-endoplasmic reticulum membrane network"/>
    <property type="evidence" value="ECO:0007669"/>
    <property type="project" value="TreeGrafter"/>
</dbReference>
<dbReference type="AlphaFoldDB" id="D8M537"/>
<dbReference type="InParanoid" id="D8M537"/>
<dbReference type="GeneID" id="24920227"/>
<gene>
    <name evidence="2" type="ORF">GSBLH_T00003109001</name>
</gene>
<proteinExistence type="predicted"/>
<dbReference type="GO" id="GO:0003729">
    <property type="term" value="F:mRNA binding"/>
    <property type="evidence" value="ECO:0007669"/>
    <property type="project" value="TreeGrafter"/>
</dbReference>
<reference evidence="2" key="1">
    <citation type="submission" date="2010-02" db="EMBL/GenBank/DDBJ databases">
        <title>Sequencing and annotation of the Blastocystis hominis genome.</title>
        <authorList>
            <person name="Wincker P."/>
        </authorList>
    </citation>
    <scope>NUCLEOTIDE SEQUENCE</scope>
    <source>
        <strain evidence="2">Singapore isolate B</strain>
    </source>
</reference>
<evidence type="ECO:0000256" key="1">
    <source>
        <dbReference type="SAM" id="MobiDB-lite"/>
    </source>
</evidence>
<sequence>MNDKCEAIDKEISGCFARMEELKIERQMISEGFRIERAARMEDMAARKALLERRNELTAEFSTGKSKASALRSELSQIREQISNLPHVQSGELEAKIMEAEEKIETESMSIKQERELNTKIKGWRDQLRQAKTVEPLLARRKVVEEELKLLQTSMDELKGKLNAVYEKLGAKKEKKEEKKEGEEEKKEREDPYQKINDEWKELQAKIDAKRQEKREVRNAYFEQRRQYNEFSSKNRRMRVARSVLERKQREAAELEQQRKEEEEMLKRHPFEKEMAVCDDLLVYLKGLQTKTTATPAAAKPAFQVPEGMTLLKREEEVLYAEEPKKKKKDRRERKQKKTAFTHDLGTLQSFAMVHLKAPVSEEEVQATVELVKARKAFFDALPRGADVVAELAKL</sequence>
<dbReference type="GO" id="GO:0005783">
    <property type="term" value="C:endoplasmic reticulum"/>
    <property type="evidence" value="ECO:0007669"/>
    <property type="project" value="TreeGrafter"/>
</dbReference>
<dbReference type="GO" id="GO:0008298">
    <property type="term" value="P:intracellular mRNA localization"/>
    <property type="evidence" value="ECO:0007669"/>
    <property type="project" value="TreeGrafter"/>
</dbReference>
<evidence type="ECO:0000313" key="2">
    <source>
        <dbReference type="EMBL" id="CBK23188.2"/>
    </source>
</evidence>
<dbReference type="RefSeq" id="XP_012897236.1">
    <property type="nucleotide sequence ID" value="XM_013041782.1"/>
</dbReference>
<dbReference type="InterPro" id="IPR039604">
    <property type="entry name" value="Bfr1"/>
</dbReference>
<dbReference type="OMA" id="EAIDYMM"/>